<evidence type="ECO:0000256" key="1">
    <source>
        <dbReference type="SAM" id="Phobius"/>
    </source>
</evidence>
<feature type="transmembrane region" description="Helical" evidence="1">
    <location>
        <begin position="144"/>
        <end position="163"/>
    </location>
</feature>
<accession>A0A939EDX0</accession>
<dbReference type="EMBL" id="JAEKJZ010000001">
    <property type="protein sequence ID" value="MBN9670328.1"/>
    <property type="molecule type" value="Genomic_DNA"/>
</dbReference>
<protein>
    <submittedName>
        <fullName evidence="2">Uncharacterized protein</fullName>
    </submittedName>
</protein>
<organism evidence="2 3">
    <name type="scientific">Roseibium aggregatum</name>
    <dbReference type="NCBI Taxonomy" id="187304"/>
    <lineage>
        <taxon>Bacteria</taxon>
        <taxon>Pseudomonadati</taxon>
        <taxon>Pseudomonadota</taxon>
        <taxon>Alphaproteobacteria</taxon>
        <taxon>Hyphomicrobiales</taxon>
        <taxon>Stappiaceae</taxon>
        <taxon>Roseibium</taxon>
    </lineage>
</organism>
<dbReference type="AlphaFoldDB" id="A0A939EDX0"/>
<evidence type="ECO:0000313" key="3">
    <source>
        <dbReference type="Proteomes" id="UP000664096"/>
    </source>
</evidence>
<reference evidence="2" key="1">
    <citation type="submission" date="2020-12" db="EMBL/GenBank/DDBJ databases">
        <title>Oil enriched cultivation method for isolating marine PHA-producing bacteria.</title>
        <authorList>
            <person name="Zheng W."/>
            <person name="Yu S."/>
            <person name="Huang Y."/>
        </authorList>
    </citation>
    <scope>NUCLEOTIDE SEQUENCE</scope>
    <source>
        <strain evidence="2">SY-2-12</strain>
    </source>
</reference>
<keyword evidence="1" id="KW-0812">Transmembrane</keyword>
<keyword evidence="1" id="KW-1133">Transmembrane helix</keyword>
<name>A0A939EDX0_9HYPH</name>
<gene>
    <name evidence="2" type="ORF">JF539_08255</name>
</gene>
<dbReference type="Pfam" id="PF20358">
    <property type="entry name" value="DUF6653"/>
    <property type="match status" value="1"/>
</dbReference>
<evidence type="ECO:0000313" key="2">
    <source>
        <dbReference type="EMBL" id="MBN9670328.1"/>
    </source>
</evidence>
<sequence>MQNPRRLLSPRFSQGLPDSDRVAVLSSLPLSGRSGRPATPVSICLKFLAPGLLTALLWLQMWLGLSGALALTAAVAVGLIAVQKTYPGRKSGDGWLSQAGYGERIWLNRFIVPIPPELYTGITLLYPVFWSGALAALLGGYSMSALLTATGLLVAHSAQFVCIEKQIRLYREMKNKAPLYRFWASVPDNDNRRSQKATT</sequence>
<keyword evidence="1" id="KW-0472">Membrane</keyword>
<dbReference type="Proteomes" id="UP000664096">
    <property type="component" value="Unassembled WGS sequence"/>
</dbReference>
<proteinExistence type="predicted"/>
<comment type="caution">
    <text evidence="2">The sequence shown here is derived from an EMBL/GenBank/DDBJ whole genome shotgun (WGS) entry which is preliminary data.</text>
</comment>
<feature type="transmembrane region" description="Helical" evidence="1">
    <location>
        <begin position="55"/>
        <end position="82"/>
    </location>
</feature>
<dbReference type="InterPro" id="IPR046595">
    <property type="entry name" value="DUF6653"/>
</dbReference>
<dbReference type="RefSeq" id="WP_207139820.1">
    <property type="nucleotide sequence ID" value="NZ_JAEKJZ010000001.1"/>
</dbReference>